<sequence>MFFNILTCLACTLLSLVISSSAFVSRSTPSAGEEFSLYAYGDSVGGLPLFYSDGKAAVGILSSSNSSASNVTFERTSDSSTGSLVGNPPNGTSASSANSSWSDQFLYIPSSSSSSNEIGFTSESGDNATTTKFVFYGQTLLVKDESGDIVSSFYARQSSSEGGGVYSLLWNVTEDHDAVFPVSLRTVAASNA</sequence>
<evidence type="ECO:0000256" key="2">
    <source>
        <dbReference type="SAM" id="SignalP"/>
    </source>
</evidence>
<dbReference type="GeneID" id="55992925"/>
<gene>
    <name evidence="3" type="ORF">TRUGW13939_05428</name>
</gene>
<keyword evidence="2" id="KW-0732">Signal</keyword>
<proteinExistence type="predicted"/>
<evidence type="ECO:0000313" key="4">
    <source>
        <dbReference type="Proteomes" id="UP000509510"/>
    </source>
</evidence>
<dbReference type="Proteomes" id="UP000509510">
    <property type="component" value="Chromosome III"/>
</dbReference>
<evidence type="ECO:0008006" key="5">
    <source>
        <dbReference type="Google" id="ProtNLM"/>
    </source>
</evidence>
<accession>A0A7H8QWZ0</accession>
<reference evidence="4" key="1">
    <citation type="submission" date="2020-06" db="EMBL/GenBank/DDBJ databases">
        <title>A chromosome-scale genome assembly of Talaromyces rugulosus W13939.</title>
        <authorList>
            <person name="Wang B."/>
            <person name="Guo L."/>
            <person name="Ye K."/>
            <person name="Wang L."/>
        </authorList>
    </citation>
    <scope>NUCLEOTIDE SEQUENCE [LARGE SCALE GENOMIC DNA]</scope>
    <source>
        <strain evidence="4">W13939</strain>
    </source>
</reference>
<dbReference type="EMBL" id="CP055900">
    <property type="protein sequence ID" value="QKX58306.1"/>
    <property type="molecule type" value="Genomic_DNA"/>
</dbReference>
<name>A0A7H8QWZ0_TALRU</name>
<dbReference type="AlphaFoldDB" id="A0A7H8QWZ0"/>
<organism evidence="3 4">
    <name type="scientific">Talaromyces rugulosus</name>
    <name type="common">Penicillium rugulosum</name>
    <dbReference type="NCBI Taxonomy" id="121627"/>
    <lineage>
        <taxon>Eukaryota</taxon>
        <taxon>Fungi</taxon>
        <taxon>Dikarya</taxon>
        <taxon>Ascomycota</taxon>
        <taxon>Pezizomycotina</taxon>
        <taxon>Eurotiomycetes</taxon>
        <taxon>Eurotiomycetidae</taxon>
        <taxon>Eurotiales</taxon>
        <taxon>Trichocomaceae</taxon>
        <taxon>Talaromyces</taxon>
        <taxon>Talaromyces sect. Islandici</taxon>
    </lineage>
</organism>
<evidence type="ECO:0000313" key="3">
    <source>
        <dbReference type="EMBL" id="QKX58306.1"/>
    </source>
</evidence>
<keyword evidence="4" id="KW-1185">Reference proteome</keyword>
<feature type="chain" id="PRO_5028811057" description="DOMON domain-containing protein" evidence="2">
    <location>
        <begin position="23"/>
        <end position="192"/>
    </location>
</feature>
<protein>
    <recommendedName>
        <fullName evidence="5">DOMON domain-containing protein</fullName>
    </recommendedName>
</protein>
<evidence type="ECO:0000256" key="1">
    <source>
        <dbReference type="SAM" id="MobiDB-lite"/>
    </source>
</evidence>
<dbReference type="KEGG" id="trg:TRUGW13939_05428"/>
<feature type="region of interest" description="Disordered" evidence="1">
    <location>
        <begin position="70"/>
        <end position="98"/>
    </location>
</feature>
<feature type="compositionally biased region" description="Polar residues" evidence="1">
    <location>
        <begin position="71"/>
        <end position="92"/>
    </location>
</feature>
<dbReference type="RefSeq" id="XP_035344484.1">
    <property type="nucleotide sequence ID" value="XM_035488591.1"/>
</dbReference>
<feature type="signal peptide" evidence="2">
    <location>
        <begin position="1"/>
        <end position="22"/>
    </location>
</feature>
<dbReference type="OrthoDB" id="4224484at2759"/>